<gene>
    <name evidence="2" type="ORF">M3P19_11440</name>
</gene>
<organism evidence="2 3">
    <name type="scientific">Flagellimonas spongiicola</name>
    <dbReference type="NCBI Taxonomy" id="2942208"/>
    <lineage>
        <taxon>Bacteria</taxon>
        <taxon>Pseudomonadati</taxon>
        <taxon>Bacteroidota</taxon>
        <taxon>Flavobacteriia</taxon>
        <taxon>Flavobacteriales</taxon>
        <taxon>Flavobacteriaceae</taxon>
        <taxon>Flagellimonas</taxon>
    </lineage>
</organism>
<keyword evidence="3" id="KW-1185">Reference proteome</keyword>
<dbReference type="Proteomes" id="UP001203607">
    <property type="component" value="Unassembled WGS sequence"/>
</dbReference>
<evidence type="ECO:0000313" key="2">
    <source>
        <dbReference type="EMBL" id="MCL6274625.1"/>
    </source>
</evidence>
<proteinExistence type="predicted"/>
<feature type="chain" id="PRO_5045798854" description="DUF3299 domain-containing protein" evidence="1">
    <location>
        <begin position="22"/>
        <end position="144"/>
    </location>
</feature>
<protein>
    <recommendedName>
        <fullName evidence="4">DUF3299 domain-containing protein</fullName>
    </recommendedName>
</protein>
<comment type="caution">
    <text evidence="2">The sequence shown here is derived from an EMBL/GenBank/DDBJ whole genome shotgun (WGS) entry which is preliminary data.</text>
</comment>
<name>A0ABT0PTB2_9FLAO</name>
<sequence length="144" mass="16242">MNKKVIPVLLVAYFSIFQSFAQVDLDWLALQNGISWEAKNGISLFKEAVFTKELEDLEGKQVSMIGYFLVLEGTQSVYMLSKNPMASCFFCGNGGPETIVELQFGKKPTYRMDDLISVVGVLRLNRDNPNHCYYLIEKAEALSL</sequence>
<feature type="signal peptide" evidence="1">
    <location>
        <begin position="1"/>
        <end position="21"/>
    </location>
</feature>
<keyword evidence="1" id="KW-0732">Signal</keyword>
<accession>A0ABT0PTB2</accession>
<evidence type="ECO:0000313" key="3">
    <source>
        <dbReference type="Proteomes" id="UP001203607"/>
    </source>
</evidence>
<evidence type="ECO:0000256" key="1">
    <source>
        <dbReference type="SAM" id="SignalP"/>
    </source>
</evidence>
<evidence type="ECO:0008006" key="4">
    <source>
        <dbReference type="Google" id="ProtNLM"/>
    </source>
</evidence>
<dbReference type="EMBL" id="JAMFMA010000002">
    <property type="protein sequence ID" value="MCL6274625.1"/>
    <property type="molecule type" value="Genomic_DNA"/>
</dbReference>
<dbReference type="RefSeq" id="WP_249657801.1">
    <property type="nucleotide sequence ID" value="NZ_JAMFMA010000002.1"/>
</dbReference>
<reference evidence="2 3" key="1">
    <citation type="submission" date="2022-05" db="EMBL/GenBank/DDBJ databases">
        <authorList>
            <person name="Park J.-S."/>
        </authorList>
    </citation>
    <scope>NUCLEOTIDE SEQUENCE [LARGE SCALE GENOMIC DNA]</scope>
    <source>
        <strain evidence="2 3">2012CJ35-5</strain>
    </source>
</reference>